<name>A0AAV8WZX3_9CUCU</name>
<sequence>MLERFTDLENVIKSTIAVLDNTDIPVLSPNEWKICRDLCVVLRPFEKTTKTISGKNYSTGSIIIPLVNGLYVVCKNLMKRKFQDIVIGVVTKLNEGLHTRCGQVENSNTLAIAALLDPRFKLMAFQNSSIADNTKKHVISLVAAKI</sequence>
<dbReference type="InterPro" id="IPR012337">
    <property type="entry name" value="RNaseH-like_sf"/>
</dbReference>
<gene>
    <name evidence="1" type="ORF">NQ314_014804</name>
</gene>
<protein>
    <submittedName>
        <fullName evidence="1">Uncharacterized protein</fullName>
    </submittedName>
</protein>
<reference evidence="1" key="1">
    <citation type="journal article" date="2023" name="Insect Mol. Biol.">
        <title>Genome sequencing provides insights into the evolution of gene families encoding plant cell wall-degrading enzymes in longhorned beetles.</title>
        <authorList>
            <person name="Shin N.R."/>
            <person name="Okamura Y."/>
            <person name="Kirsch R."/>
            <person name="Pauchet Y."/>
        </authorList>
    </citation>
    <scope>NUCLEOTIDE SEQUENCE</scope>
    <source>
        <strain evidence="1">RBIC_L_NR</strain>
    </source>
</reference>
<dbReference type="Proteomes" id="UP001162156">
    <property type="component" value="Unassembled WGS sequence"/>
</dbReference>
<comment type="caution">
    <text evidence="1">The sequence shown here is derived from an EMBL/GenBank/DDBJ whole genome shotgun (WGS) entry which is preliminary data.</text>
</comment>
<keyword evidence="2" id="KW-1185">Reference proteome</keyword>
<organism evidence="1 2">
    <name type="scientific">Rhamnusium bicolor</name>
    <dbReference type="NCBI Taxonomy" id="1586634"/>
    <lineage>
        <taxon>Eukaryota</taxon>
        <taxon>Metazoa</taxon>
        <taxon>Ecdysozoa</taxon>
        <taxon>Arthropoda</taxon>
        <taxon>Hexapoda</taxon>
        <taxon>Insecta</taxon>
        <taxon>Pterygota</taxon>
        <taxon>Neoptera</taxon>
        <taxon>Endopterygota</taxon>
        <taxon>Coleoptera</taxon>
        <taxon>Polyphaga</taxon>
        <taxon>Cucujiformia</taxon>
        <taxon>Chrysomeloidea</taxon>
        <taxon>Cerambycidae</taxon>
        <taxon>Lepturinae</taxon>
        <taxon>Rhagiini</taxon>
        <taxon>Rhamnusium</taxon>
    </lineage>
</organism>
<dbReference type="AlphaFoldDB" id="A0AAV8WZX3"/>
<accession>A0AAV8WZX3</accession>
<evidence type="ECO:0000313" key="2">
    <source>
        <dbReference type="Proteomes" id="UP001162156"/>
    </source>
</evidence>
<dbReference type="EMBL" id="JANEYF010004072">
    <property type="protein sequence ID" value="KAJ8932258.1"/>
    <property type="molecule type" value="Genomic_DNA"/>
</dbReference>
<dbReference type="SUPFAM" id="SSF53098">
    <property type="entry name" value="Ribonuclease H-like"/>
    <property type="match status" value="1"/>
</dbReference>
<proteinExistence type="predicted"/>
<evidence type="ECO:0000313" key="1">
    <source>
        <dbReference type="EMBL" id="KAJ8932258.1"/>
    </source>
</evidence>